<gene>
    <name evidence="1" type="ORF">BCR44DRAFT_1264598</name>
</gene>
<dbReference type="Proteomes" id="UP000193411">
    <property type="component" value="Unassembled WGS sequence"/>
</dbReference>
<proteinExistence type="predicted"/>
<keyword evidence="2" id="KW-1185">Reference proteome</keyword>
<dbReference type="EMBL" id="MCFL01000058">
    <property type="protein sequence ID" value="ORZ31557.1"/>
    <property type="molecule type" value="Genomic_DNA"/>
</dbReference>
<evidence type="ECO:0000313" key="2">
    <source>
        <dbReference type="Proteomes" id="UP000193411"/>
    </source>
</evidence>
<comment type="caution">
    <text evidence="1">The sequence shown here is derived from an EMBL/GenBank/DDBJ whole genome shotgun (WGS) entry which is preliminary data.</text>
</comment>
<evidence type="ECO:0000313" key="1">
    <source>
        <dbReference type="EMBL" id="ORZ31557.1"/>
    </source>
</evidence>
<protein>
    <submittedName>
        <fullName evidence="1">Uncharacterized protein</fullName>
    </submittedName>
</protein>
<dbReference type="OrthoDB" id="550867at2759"/>
<dbReference type="AlphaFoldDB" id="A0A1Y2HAE2"/>
<reference evidence="1 2" key="1">
    <citation type="submission" date="2016-07" db="EMBL/GenBank/DDBJ databases">
        <title>Pervasive Adenine N6-methylation of Active Genes in Fungi.</title>
        <authorList>
            <consortium name="DOE Joint Genome Institute"/>
            <person name="Mondo S.J."/>
            <person name="Dannebaum R.O."/>
            <person name="Kuo R.C."/>
            <person name="Labutti K."/>
            <person name="Haridas S."/>
            <person name="Kuo A."/>
            <person name="Salamov A."/>
            <person name="Ahrendt S.R."/>
            <person name="Lipzen A."/>
            <person name="Sullivan W."/>
            <person name="Andreopoulos W.B."/>
            <person name="Clum A."/>
            <person name="Lindquist E."/>
            <person name="Daum C."/>
            <person name="Ramamoorthy G.K."/>
            <person name="Gryganskyi A."/>
            <person name="Culley D."/>
            <person name="Magnuson J.K."/>
            <person name="James T.Y."/>
            <person name="O'Malley M.A."/>
            <person name="Stajich J.E."/>
            <person name="Spatafora J.W."/>
            <person name="Visel A."/>
            <person name="Grigoriev I.V."/>
        </authorList>
    </citation>
    <scope>NUCLEOTIDE SEQUENCE [LARGE SCALE GENOMIC DNA]</scope>
    <source>
        <strain evidence="1 2">PL171</strain>
    </source>
</reference>
<accession>A0A1Y2HAE2</accession>
<organism evidence="1 2">
    <name type="scientific">Catenaria anguillulae PL171</name>
    <dbReference type="NCBI Taxonomy" id="765915"/>
    <lineage>
        <taxon>Eukaryota</taxon>
        <taxon>Fungi</taxon>
        <taxon>Fungi incertae sedis</taxon>
        <taxon>Blastocladiomycota</taxon>
        <taxon>Blastocladiomycetes</taxon>
        <taxon>Blastocladiales</taxon>
        <taxon>Catenariaceae</taxon>
        <taxon>Catenaria</taxon>
    </lineage>
</organism>
<sequence>MSWPTSWANCRFSPCLTARKSLMIPSLAMRTRMVKTMSCGLKKSTAGTICSRMVMPWTSTKPCRLQPQRRRPFQLDCHHTTSSSNGWLPTIQPNGIAHTSSATISTSRVASHAGRRIRYVPYLKSHLQKCIRRRLVDQSVSTALALINVNYNEFIRRIPIIAVEDARVFGAAYPVLVWLMLAASKGYTPLPQSLVPDVLGAVAQIAASNVQDKGWMHCPKGQRGNEVTVVLNSIEVAEGLPRWARDILWSIRCRREFGGMAGDIKMLDQSLICLFHRFSTCPDRSVLESQFLAPVPILPAQAIPGPIQPNRFLLNAIDFHVSPIIAHLAARYPQFSEDLLKATIWECSSGVNRRSAATNWDPVKAKAGDPSQGWEWDTPREYAPSTELVHVWRAIEGDL</sequence>
<name>A0A1Y2HAE2_9FUNG</name>